<proteinExistence type="predicted"/>
<dbReference type="Proteomes" id="UP001193441">
    <property type="component" value="Unassembled WGS sequence"/>
</dbReference>
<dbReference type="PIRSF" id="PIRSF032899">
    <property type="entry name" value="UCP032899"/>
    <property type="match status" value="1"/>
</dbReference>
<dbReference type="NCBIfam" id="NF045850">
    <property type="entry name" value="ABC_Mplas_LP"/>
    <property type="match status" value="1"/>
</dbReference>
<feature type="signal peptide" evidence="1">
    <location>
        <begin position="1"/>
        <end position="22"/>
    </location>
</feature>
<keyword evidence="1" id="KW-0732">Signal</keyword>
<dbReference type="PROSITE" id="PS51257">
    <property type="entry name" value="PROKAR_LIPOPROTEIN"/>
    <property type="match status" value="1"/>
</dbReference>
<gene>
    <name evidence="2" type="ORF">DR094_00280</name>
</gene>
<evidence type="ECO:0000256" key="1">
    <source>
        <dbReference type="SAM" id="SignalP"/>
    </source>
</evidence>
<evidence type="ECO:0008006" key="4">
    <source>
        <dbReference type="Google" id="ProtNLM"/>
    </source>
</evidence>
<dbReference type="InterPro" id="IPR017012">
    <property type="entry name" value="UCP032899"/>
</dbReference>
<protein>
    <recommendedName>
        <fullName evidence="4">Lipoprotein</fullName>
    </recommendedName>
</protein>
<evidence type="ECO:0000313" key="2">
    <source>
        <dbReference type="EMBL" id="MXR56449.1"/>
    </source>
</evidence>
<comment type="caution">
    <text evidence="2">The sequence shown here is derived from an EMBL/GenBank/DDBJ whole genome shotgun (WGS) entry which is preliminary data.</text>
</comment>
<accession>A0AAW9XB69</accession>
<dbReference type="EMBL" id="QQRD01000001">
    <property type="protein sequence ID" value="MXR56449.1"/>
    <property type="molecule type" value="Genomic_DNA"/>
</dbReference>
<sequence length="939" mass="108359">MKKIFVGSVLSIFSGISFLSCAIQPAWERQEFNTNINAPTSSPGAFKVFSNTFTSPSRLDDYLTNSYLIQTVYENALKITKNGILEENKDKLDKTYNYEISQPSYSWNAFVNAKAILVTKNDGKEELFDSDAHEKGYLKQGEKTNLLVIKLKSEQKNSINSEFFAQALENAKKVQIFLKDNINWVNYQGLPTGFYLKPRDYFYGFRTQRLSEQKYRVRFGGGFEIDKIAQEKIPNFDPKSDYFVNTIGNFYLLELFGLDPLDFDNEAKYIQEYKGSLADFKGKKALSFQKGVTKEKVFFNNFFEKIILTGMLRPVPADFIDKRNKEITKKQKEDGKLVGRFGESGDALRFGAYWYGEDFKKDLLYNSPYTQTVFNQQKRTWKINEYYPRTNWKENLPYTFKKINWLYSKYASPSAFKNSQFNSYREQTIMGVSFDSLSESQKNLVASNQKKYGWNLNRQETKNSLHKWYYSVLVPGSLKQKFRPETGVSFDEKYYGFNDNFAKLNYGVSLQDIAVGKAKIIDNLISGPSLEFRQIIANAYNLYTTAQTMQSQSLAWYNFVAPDNKISSKPNSKTPRDFYKFANTIKLVDSQGKIYYEKDAESEKQQNFANVNDAKKQFQAPNFALLKDRMKKLLDKFWQDNKLTKDEKVEWTSHSFYTNTPDQVISAINNAADAIESLDPRLKINRIWPITDLARRTNYLYTRTGGLDYGGWNYDYNGIGTVFDGKIQKNGVGYAILSAIYAKGANSEIAKSYPHVFKYALETKKYFDKFAKKGYIRKFEDWKDATNSPDYGADDQHLAPDLINFIIGSVVENEDPQNPGKKIKTWKSFVDFLNEQKLENQEEIIFDFLAESAVFNLIFQEDNSDQELILLSSELSSLLGFGLNDLLSVSSSTPYAFLQNPNIESPQASDTYDEYVPPDMIFIKPLREKLKKNQEKGEK</sequence>
<feature type="chain" id="PRO_5043376245" description="Lipoprotein" evidence="1">
    <location>
        <begin position="23"/>
        <end position="939"/>
    </location>
</feature>
<dbReference type="AlphaFoldDB" id="A0AAW9XB69"/>
<dbReference type="RefSeq" id="WP_160583649.1">
    <property type="nucleotide sequence ID" value="NZ_QQRD01000001.1"/>
</dbReference>
<organism evidence="2 3">
    <name type="scientific">Mesomycoplasma flocculare</name>
    <name type="common">Mycoplasma flocculare</name>
    <dbReference type="NCBI Taxonomy" id="2128"/>
    <lineage>
        <taxon>Bacteria</taxon>
        <taxon>Bacillati</taxon>
        <taxon>Mycoplasmatota</taxon>
        <taxon>Mycoplasmoidales</taxon>
        <taxon>Metamycoplasmataceae</taxon>
        <taxon>Mesomycoplasma</taxon>
    </lineage>
</organism>
<evidence type="ECO:0000313" key="3">
    <source>
        <dbReference type="Proteomes" id="UP001193441"/>
    </source>
</evidence>
<reference evidence="2" key="1">
    <citation type="submission" date="2018-07" db="EMBL/GenBank/DDBJ databases">
        <title>Genetic characterization of Mycoplasma hyopneumoniae, M. hyorhinis and M. flocculare isolates through whole genome sequencing analysis: comparative analysis of sequence types and putative genes involved in virulence.</title>
        <authorList>
            <person name="Fourour S."/>
            <person name="Lucas P."/>
            <person name="Touzain F."/>
            <person name="Tocqueville V."/>
            <person name="Kempf I."/>
            <person name="Marois-Crehan C."/>
        </authorList>
    </citation>
    <scope>NUCLEOTIDE SEQUENCE</scope>
    <source>
        <strain evidence="2">MF22</strain>
    </source>
</reference>
<name>A0AAW9XB69_MESFC</name>